<evidence type="ECO:0000256" key="5">
    <source>
        <dbReference type="ARBA" id="ARBA00022771"/>
    </source>
</evidence>
<proteinExistence type="inferred from homology"/>
<evidence type="ECO:0000256" key="9">
    <source>
        <dbReference type="ARBA" id="ARBA00023163"/>
    </source>
</evidence>
<feature type="region of interest" description="Disordered" evidence="15">
    <location>
        <begin position="343"/>
        <end position="390"/>
    </location>
</feature>
<protein>
    <recommendedName>
        <fullName evidence="13">General transcription factor IIE subunit 1</fullName>
    </recommendedName>
    <alternativeName>
        <fullName evidence="14">Transcription initiation factor IIE subunit alpha</fullName>
    </alternativeName>
</protein>
<dbReference type="OrthoDB" id="361102at2759"/>
<organism evidence="17 18">
    <name type="scientific">Nephila pilipes</name>
    <name type="common">Giant wood spider</name>
    <name type="synonym">Nephila maculata</name>
    <dbReference type="NCBI Taxonomy" id="299642"/>
    <lineage>
        <taxon>Eukaryota</taxon>
        <taxon>Metazoa</taxon>
        <taxon>Ecdysozoa</taxon>
        <taxon>Arthropoda</taxon>
        <taxon>Chelicerata</taxon>
        <taxon>Arachnida</taxon>
        <taxon>Araneae</taxon>
        <taxon>Araneomorphae</taxon>
        <taxon>Entelegynae</taxon>
        <taxon>Araneoidea</taxon>
        <taxon>Nephilidae</taxon>
        <taxon>Nephila</taxon>
    </lineage>
</organism>
<dbReference type="InterPro" id="IPR024550">
    <property type="entry name" value="TFIIEa/SarR/Rpc3_HTH_dom"/>
</dbReference>
<keyword evidence="18" id="KW-1185">Reference proteome</keyword>
<name>A0A8X6TLI4_NEPPI</name>
<dbReference type="Proteomes" id="UP000887013">
    <property type="component" value="Unassembled WGS sequence"/>
</dbReference>
<dbReference type="Pfam" id="PF11521">
    <property type="entry name" value="TFIIE-A_C"/>
    <property type="match status" value="1"/>
</dbReference>
<dbReference type="PROSITE" id="PS51344">
    <property type="entry name" value="HTH_TFE_IIE"/>
    <property type="match status" value="1"/>
</dbReference>
<dbReference type="Gene3D" id="6.10.140.1250">
    <property type="match status" value="1"/>
</dbReference>
<evidence type="ECO:0000256" key="4">
    <source>
        <dbReference type="ARBA" id="ARBA00022723"/>
    </source>
</evidence>
<evidence type="ECO:0000256" key="11">
    <source>
        <dbReference type="ARBA" id="ARBA00025581"/>
    </source>
</evidence>
<comment type="subcellular location">
    <subcellularLocation>
        <location evidence="1">Nucleus</location>
    </subcellularLocation>
</comment>
<dbReference type="PANTHER" id="PTHR13097">
    <property type="entry name" value="TRANSCRIPTION INITIATION FACTOR IIE, ALPHA SUBUNIT"/>
    <property type="match status" value="1"/>
</dbReference>
<accession>A0A8X6TLI4</accession>
<keyword evidence="4" id="KW-0479">Metal-binding</keyword>
<keyword evidence="8" id="KW-0805">Transcription regulation</keyword>
<evidence type="ECO:0000256" key="3">
    <source>
        <dbReference type="ARBA" id="ARBA00022553"/>
    </source>
</evidence>
<evidence type="ECO:0000256" key="14">
    <source>
        <dbReference type="ARBA" id="ARBA00080958"/>
    </source>
</evidence>
<keyword evidence="9" id="KW-0804">Transcription</keyword>
<reference evidence="17" key="1">
    <citation type="submission" date="2020-08" db="EMBL/GenBank/DDBJ databases">
        <title>Multicomponent nature underlies the extraordinary mechanical properties of spider dragline silk.</title>
        <authorList>
            <person name="Kono N."/>
            <person name="Nakamura H."/>
            <person name="Mori M."/>
            <person name="Yoshida Y."/>
            <person name="Ohtoshi R."/>
            <person name="Malay A.D."/>
            <person name="Moran D.A.P."/>
            <person name="Tomita M."/>
            <person name="Numata K."/>
            <person name="Arakawa K."/>
        </authorList>
    </citation>
    <scope>NUCLEOTIDE SEQUENCE</scope>
</reference>
<dbReference type="InterPro" id="IPR021600">
    <property type="entry name" value="TFIIE_asu_C"/>
</dbReference>
<evidence type="ECO:0000313" key="18">
    <source>
        <dbReference type="Proteomes" id="UP000887013"/>
    </source>
</evidence>
<evidence type="ECO:0000256" key="2">
    <source>
        <dbReference type="ARBA" id="ARBA00008947"/>
    </source>
</evidence>
<dbReference type="FunFam" id="3.30.40.10:FF:000087">
    <property type="entry name" value="General transcription factor IIE subunit 1"/>
    <property type="match status" value="1"/>
</dbReference>
<evidence type="ECO:0000256" key="10">
    <source>
        <dbReference type="ARBA" id="ARBA00023242"/>
    </source>
</evidence>
<feature type="domain" description="HTH TFE/IIEalpha-type" evidence="16">
    <location>
        <begin position="25"/>
        <end position="115"/>
    </location>
</feature>
<evidence type="ECO:0000256" key="8">
    <source>
        <dbReference type="ARBA" id="ARBA00023015"/>
    </source>
</evidence>
<gene>
    <name evidence="17" type="primary">GTF2E1</name>
    <name evidence="17" type="ORF">NPIL_520701</name>
</gene>
<evidence type="ECO:0000256" key="7">
    <source>
        <dbReference type="ARBA" id="ARBA00022990"/>
    </source>
</evidence>
<keyword evidence="10" id="KW-0539">Nucleus</keyword>
<comment type="caution">
    <text evidence="17">The sequence shown here is derived from an EMBL/GenBank/DDBJ whole genome shotgun (WGS) entry which is preliminary data.</text>
</comment>
<dbReference type="SMART" id="SM00531">
    <property type="entry name" value="TFIIE"/>
    <property type="match status" value="1"/>
</dbReference>
<keyword evidence="5" id="KW-0863">Zinc-finger</keyword>
<dbReference type="InterPro" id="IPR039997">
    <property type="entry name" value="TFE"/>
</dbReference>
<dbReference type="PANTHER" id="PTHR13097:SF7">
    <property type="entry name" value="GENERAL TRANSCRIPTION FACTOR IIE SUBUNIT 1"/>
    <property type="match status" value="1"/>
</dbReference>
<sequence>MLNFEKVAQFEFKMSTIVSEVPTSLKRLVRLVMRGFYNVEHAILMDMLIRNPCMKEDDLVELLKFERKQLRSVIAQLKNDRFVKVRLRMETGSDGKATRQNYYYINYKIFVNVVKYKLDHMRRKIETEERDSTSRASFKCTACEKTFTDLEADQLCDFMTGEFRCSFCEAPIVEDESALPKTDSRLMLARFNEQIEPLYNLLRDVDDVKLAPEILEPEPTDLSQIKKDASTNKVTRPNQNALNNEIQNHTTWSGDATRNKSYDYGNSQGITVNFGTDDSANMAALQEKKEQPIWMVESTVKSETKEVSNFAWGQEKIQPLIPEINTSTKQDDIMEALLAHERKSGSDGKLVIPGHNSNEESSSESEENSRPAPQQSFMEPEVGEMESDEDEDIMVKVGDHKYALNEVTEQLVSKMTPEEKEAYIRMTQDLYASIYE</sequence>
<evidence type="ECO:0000259" key="16">
    <source>
        <dbReference type="PROSITE" id="PS51344"/>
    </source>
</evidence>
<dbReference type="Gene3D" id="3.30.40.10">
    <property type="entry name" value="Zinc/RING finger domain, C3HC4 (zinc finger)"/>
    <property type="match status" value="1"/>
</dbReference>
<dbReference type="GO" id="GO:0006367">
    <property type="term" value="P:transcription initiation at RNA polymerase II promoter"/>
    <property type="evidence" value="ECO:0007669"/>
    <property type="project" value="InterPro"/>
</dbReference>
<evidence type="ECO:0000256" key="15">
    <source>
        <dbReference type="SAM" id="MobiDB-lite"/>
    </source>
</evidence>
<feature type="compositionally biased region" description="Acidic residues" evidence="15">
    <location>
        <begin position="381"/>
        <end position="390"/>
    </location>
</feature>
<evidence type="ECO:0000256" key="6">
    <source>
        <dbReference type="ARBA" id="ARBA00022833"/>
    </source>
</evidence>
<dbReference type="SUPFAM" id="SSF57783">
    <property type="entry name" value="Zinc beta-ribbon"/>
    <property type="match status" value="1"/>
</dbReference>
<dbReference type="AlphaFoldDB" id="A0A8X6TLI4"/>
<keyword evidence="3" id="KW-0597">Phosphoprotein</keyword>
<dbReference type="InterPro" id="IPR002853">
    <property type="entry name" value="TFIIE_asu"/>
</dbReference>
<keyword evidence="7" id="KW-0007">Acetylation</keyword>
<evidence type="ECO:0000256" key="13">
    <source>
        <dbReference type="ARBA" id="ARBA00073913"/>
    </source>
</evidence>
<evidence type="ECO:0000256" key="1">
    <source>
        <dbReference type="ARBA" id="ARBA00004123"/>
    </source>
</evidence>
<keyword evidence="6" id="KW-0862">Zinc</keyword>
<dbReference type="InterPro" id="IPR013083">
    <property type="entry name" value="Znf_RING/FYVE/PHD"/>
</dbReference>
<comment type="function">
    <text evidence="11">Recruits TFIIH to the initiation complex and stimulates the RNA polymerase II C-terminal domain kinase and DNA-dependent ATPase activities of TFIIH. Both TFIIH and TFIIE are required for promoter clearance by RNA polymerase.</text>
</comment>
<dbReference type="Pfam" id="PF02002">
    <property type="entry name" value="TFIIE_alpha"/>
    <property type="match status" value="1"/>
</dbReference>
<dbReference type="InterPro" id="IPR017919">
    <property type="entry name" value="TFIIE/TFIIEa_HTH"/>
</dbReference>
<comment type="similarity">
    <text evidence="2">Belongs to the TFIIE alpha subunit family.</text>
</comment>
<dbReference type="GO" id="GO:0008270">
    <property type="term" value="F:zinc ion binding"/>
    <property type="evidence" value="ECO:0007669"/>
    <property type="project" value="UniProtKB-KW"/>
</dbReference>
<evidence type="ECO:0000256" key="12">
    <source>
        <dbReference type="ARBA" id="ARBA00065242"/>
    </source>
</evidence>
<evidence type="ECO:0000313" key="17">
    <source>
        <dbReference type="EMBL" id="GFT23032.1"/>
    </source>
</evidence>
<comment type="subunit">
    <text evidence="12">Tetramer of two alpha and two beta chains. Interacts with TAF6/TAFII80. Interacts with ATF7IP. Interacts with SND1. Part of TBP-based Pol II pre-initiation complex (PIC), in which Pol II core assembles with general transcription factors and other specific initiation factors including GTF2E1, GTF2E2, GTF2F1, GTF2F2, TCEA1, ERCC2, ERCC3, GTF2H2, GTF2H3, GTF2H4, GTF2H5, GTF2A1, GTF2A2, GTF2B and TBP; this large multi-subunit PIC complex mediates DNA unwinding and targets Pol II core to the transcription start site where the first phosphodiester bond forms.</text>
</comment>
<dbReference type="EMBL" id="BMAW01059831">
    <property type="protein sequence ID" value="GFT23032.1"/>
    <property type="molecule type" value="Genomic_DNA"/>
</dbReference>
<dbReference type="GO" id="GO:0005673">
    <property type="term" value="C:transcription factor TFIIE complex"/>
    <property type="evidence" value="ECO:0007669"/>
    <property type="project" value="TreeGrafter"/>
</dbReference>